<accession>A0A7W9EDQ1</accession>
<dbReference type="PANTHER" id="PTHR34846:SF5">
    <property type="entry name" value="CARBOXYMUCONOLACTONE DECARBOXYLASE-LIKE DOMAIN-CONTAINING PROTEIN"/>
    <property type="match status" value="1"/>
</dbReference>
<dbReference type="InterPro" id="IPR029032">
    <property type="entry name" value="AhpD-like"/>
</dbReference>
<keyword evidence="2" id="KW-1185">Reference proteome</keyword>
<keyword evidence="1" id="KW-0575">Peroxidase</keyword>
<dbReference type="EMBL" id="JACIJC010000002">
    <property type="protein sequence ID" value="MBB5685352.1"/>
    <property type="molecule type" value="Genomic_DNA"/>
</dbReference>
<dbReference type="SUPFAM" id="SSF69118">
    <property type="entry name" value="AhpD-like"/>
    <property type="match status" value="1"/>
</dbReference>
<evidence type="ECO:0000313" key="1">
    <source>
        <dbReference type="EMBL" id="MBB5685352.1"/>
    </source>
</evidence>
<protein>
    <submittedName>
        <fullName evidence="1">Alkylhydroperoxidase family enzyme</fullName>
    </submittedName>
</protein>
<dbReference type="PANTHER" id="PTHR34846">
    <property type="entry name" value="4-CARBOXYMUCONOLACTONE DECARBOXYLASE FAMILY PROTEIN (AFU_ORTHOLOGUE AFUA_6G11590)"/>
    <property type="match status" value="1"/>
</dbReference>
<dbReference type="Proteomes" id="UP000549617">
    <property type="component" value="Unassembled WGS sequence"/>
</dbReference>
<dbReference type="Gene3D" id="1.20.1290.10">
    <property type="entry name" value="AhpD-like"/>
    <property type="match status" value="1"/>
</dbReference>
<comment type="caution">
    <text evidence="1">The sequence shown here is derived from an EMBL/GenBank/DDBJ whole genome shotgun (WGS) entry which is preliminary data.</text>
</comment>
<dbReference type="AlphaFoldDB" id="A0A7W9EDQ1"/>
<dbReference type="RefSeq" id="WP_184016621.1">
    <property type="nucleotide sequence ID" value="NZ_JACIJC010000002.1"/>
</dbReference>
<evidence type="ECO:0000313" key="2">
    <source>
        <dbReference type="Proteomes" id="UP000549617"/>
    </source>
</evidence>
<keyword evidence="1" id="KW-0560">Oxidoreductase</keyword>
<reference evidence="1 2" key="1">
    <citation type="submission" date="2020-08" db="EMBL/GenBank/DDBJ databases">
        <title>Genomic Encyclopedia of Type Strains, Phase IV (KMG-IV): sequencing the most valuable type-strain genomes for metagenomic binning, comparative biology and taxonomic classification.</title>
        <authorList>
            <person name="Goeker M."/>
        </authorList>
    </citation>
    <scope>NUCLEOTIDE SEQUENCE [LARGE SCALE GENOMIC DNA]</scope>
    <source>
        <strain evidence="1 2">DSM 25079</strain>
    </source>
</reference>
<name>A0A7W9EDQ1_9SPHN</name>
<organism evidence="1 2">
    <name type="scientific">Sphingobium boeckii</name>
    <dbReference type="NCBI Taxonomy" id="1082345"/>
    <lineage>
        <taxon>Bacteria</taxon>
        <taxon>Pseudomonadati</taxon>
        <taxon>Pseudomonadota</taxon>
        <taxon>Alphaproteobacteria</taxon>
        <taxon>Sphingomonadales</taxon>
        <taxon>Sphingomonadaceae</taxon>
        <taxon>Sphingobium</taxon>
    </lineage>
</organism>
<proteinExistence type="predicted"/>
<dbReference type="GO" id="GO:0004601">
    <property type="term" value="F:peroxidase activity"/>
    <property type="evidence" value="ECO:0007669"/>
    <property type="project" value="UniProtKB-KW"/>
</dbReference>
<gene>
    <name evidence="1" type="ORF">FHS49_001360</name>
</gene>
<sequence>MRIKGIYKASDYPVGADGLPPADGVALFAHLFPGVENAAIDDSHAGTAILAHNPKLALHFAQLSRFMALDLGWSARADLRELAFAALNLKLKSAYSFESRLAAAKACGIGPELLAALPYWEKTTLFDDEQRLVVEYTNAVVSGDVPAALFARVVAQYGDKGAVEFTAIIGFWSCWAMILNAIRP</sequence>